<keyword evidence="2 4" id="KW-0560">Oxidoreductase</keyword>
<dbReference type="InterPro" id="IPR016162">
    <property type="entry name" value="Ald_DH_N"/>
</dbReference>
<dbReference type="InterPro" id="IPR016160">
    <property type="entry name" value="Ald_DH_CS_CYS"/>
</dbReference>
<dbReference type="FunFam" id="3.40.309.10:FF:000009">
    <property type="entry name" value="Aldehyde dehydrogenase A"/>
    <property type="match status" value="1"/>
</dbReference>
<dbReference type="GO" id="GO:0102810">
    <property type="term" value="F:glutarate-semialdehyde dehydrogenase (NADP+) activity"/>
    <property type="evidence" value="ECO:0007669"/>
    <property type="project" value="UniProtKB-EC"/>
</dbReference>
<comment type="similarity">
    <text evidence="1">Belongs to the aldehyde dehydrogenase family.</text>
</comment>
<dbReference type="SUPFAM" id="SSF53720">
    <property type="entry name" value="ALDH-like"/>
    <property type="match status" value="1"/>
</dbReference>
<dbReference type="Pfam" id="PF00171">
    <property type="entry name" value="Aldedh"/>
    <property type="match status" value="1"/>
</dbReference>
<feature type="domain" description="Aldehyde dehydrogenase" evidence="3">
    <location>
        <begin position="15"/>
        <end position="473"/>
    </location>
</feature>
<dbReference type="Proteomes" id="UP000526625">
    <property type="component" value="Unassembled WGS sequence"/>
</dbReference>
<dbReference type="Gene3D" id="3.40.309.10">
    <property type="entry name" value="Aldehyde Dehydrogenase, Chain A, domain 2"/>
    <property type="match status" value="1"/>
</dbReference>
<dbReference type="PANTHER" id="PTHR43353">
    <property type="entry name" value="SUCCINATE-SEMIALDEHYDE DEHYDROGENASE, MITOCHONDRIAL"/>
    <property type="match status" value="1"/>
</dbReference>
<reference evidence="4 7" key="2">
    <citation type="submission" date="2020-08" db="EMBL/GenBank/DDBJ databases">
        <title>Genomic Encyclopedia of Type Strains, Phase IV (KMG-V): Genome sequencing to study the core and pangenomes of soil and plant-associated prokaryotes.</title>
        <authorList>
            <person name="Whitman W."/>
        </authorList>
    </citation>
    <scope>NUCLEOTIDE SEQUENCE [LARGE SCALE GENOMIC DNA]</scope>
    <source>
        <strain evidence="4 7">SEMIA 4059</strain>
    </source>
</reference>
<dbReference type="FunFam" id="3.40.605.10:FF:000033">
    <property type="entry name" value="NAD-dependent succinate-semialdehyde dehydrogenase"/>
    <property type="match status" value="1"/>
</dbReference>
<gene>
    <name evidence="4" type="ORF">GGD45_003713</name>
    <name evidence="5" type="ORF">GXW80_10865</name>
</gene>
<dbReference type="PROSITE" id="PS00070">
    <property type="entry name" value="ALDEHYDE_DEHYDR_CYS"/>
    <property type="match status" value="1"/>
</dbReference>
<evidence type="ECO:0000313" key="5">
    <source>
        <dbReference type="EMBL" id="NEV11496.1"/>
    </source>
</evidence>
<dbReference type="GO" id="GO:0036243">
    <property type="term" value="F:succinate-semialdehyde dehydrogenase (NADP+) activity"/>
    <property type="evidence" value="ECO:0007669"/>
    <property type="project" value="UniProtKB-EC"/>
</dbReference>
<dbReference type="InterPro" id="IPR016161">
    <property type="entry name" value="Ald_DH/histidinol_DH"/>
</dbReference>
<reference evidence="5 6" key="1">
    <citation type="submission" date="2020-02" db="EMBL/GenBank/DDBJ databases">
        <title>Draft genome sequence of Rhizobium tropici.</title>
        <authorList>
            <person name="Khayi S."/>
            <person name="Jemo M."/>
        </authorList>
    </citation>
    <scope>NUCLEOTIDE SEQUENCE [LARGE SCALE GENOMIC DNA]</scope>
    <source>
        <strain evidence="5 6">A12</strain>
    </source>
</reference>
<evidence type="ECO:0000259" key="3">
    <source>
        <dbReference type="Pfam" id="PF00171"/>
    </source>
</evidence>
<dbReference type="EMBL" id="JACHBF010000010">
    <property type="protein sequence ID" value="MBB6493287.1"/>
    <property type="molecule type" value="Genomic_DNA"/>
</dbReference>
<name>A0A6P1C522_RHITR</name>
<organism evidence="5 6">
    <name type="scientific">Rhizobium tropici</name>
    <dbReference type="NCBI Taxonomy" id="398"/>
    <lineage>
        <taxon>Bacteria</taxon>
        <taxon>Pseudomonadati</taxon>
        <taxon>Pseudomonadota</taxon>
        <taxon>Alphaproteobacteria</taxon>
        <taxon>Hyphomicrobiales</taxon>
        <taxon>Rhizobiaceae</taxon>
        <taxon>Rhizobium/Agrobacterium group</taxon>
        <taxon>Rhizobium</taxon>
    </lineage>
</organism>
<keyword evidence="7" id="KW-1185">Reference proteome</keyword>
<accession>A0A6P1C522</accession>
<dbReference type="InterPro" id="IPR016163">
    <property type="entry name" value="Ald_DH_C"/>
</dbReference>
<evidence type="ECO:0000313" key="4">
    <source>
        <dbReference type="EMBL" id="MBB6493287.1"/>
    </source>
</evidence>
<comment type="caution">
    <text evidence="5">The sequence shown here is derived from an EMBL/GenBank/DDBJ whole genome shotgun (WGS) entry which is preliminary data.</text>
</comment>
<dbReference type="EC" id="1.2.1.16" evidence="4"/>
<dbReference type="InterPro" id="IPR050740">
    <property type="entry name" value="Aldehyde_DH_Superfamily"/>
</dbReference>
<dbReference type="RefSeq" id="WP_015343309.1">
    <property type="nucleotide sequence ID" value="NZ_JAADZA010000009.1"/>
</dbReference>
<sequence>MSEYPNTRLYINGVWRDGSNEQLPVINPASSEVIGNVSNASSNDLYEALAAASAGFQQWRQVSAFERAKLLRKAAEILRGRSSAIARTMTLEQGKPLAESLAETLSAADIIDWFAEEARRAYGRLIPPRAMNVRQMVVKEPVGPVAAFSPWNFPLNQAVRKVSAALAAGCSIILKGPEETPASCAELVRAFADAGLPAGVLNLVFGIPAEISSYLIPHPVIRKISFTGSTAVGKQLASLAGAHMKRVTMELGGHAPAIVFDDADVDLAVRILSGAKFRNAGQVCVAPTRFLVQQSVYERFLKGFVKAAEAIEVGDGLMDGVNMGPLANARRVEAMEALTADAVSRGASIATGGKRLANRGNFFQPTILTDVPQDARIANEEPFGPIALVSAFADYDAAILEANRLPYGLAAYAYTTSAKTSAALARDIETGMLSINQHGLALPELPFGGVKDSGHGSEGGTEAMESYFNTKLVTEAT</sequence>
<dbReference type="AlphaFoldDB" id="A0A6P1C522"/>
<evidence type="ECO:0000256" key="1">
    <source>
        <dbReference type="ARBA" id="ARBA00009986"/>
    </source>
</evidence>
<dbReference type="Gene3D" id="3.40.605.10">
    <property type="entry name" value="Aldehyde Dehydrogenase, Chain A, domain 1"/>
    <property type="match status" value="1"/>
</dbReference>
<dbReference type="PANTHER" id="PTHR43353:SF5">
    <property type="entry name" value="SUCCINATE-SEMIALDEHYDE DEHYDROGENASE, MITOCHONDRIAL"/>
    <property type="match status" value="1"/>
</dbReference>
<protein>
    <submittedName>
        <fullName evidence="5">NAD-dependent succinate-semialdehyde dehydrogenase</fullName>
    </submittedName>
    <submittedName>
        <fullName evidence="4">Succinate-semialdehyde dehydrogenase/glutarate-semialdehyde dehydrogenase</fullName>
        <ecNumber evidence="4">1.2.1.16</ecNumber>
        <ecNumber evidence="4">1.2.1.20</ecNumber>
        <ecNumber evidence="4">1.2.1.79</ecNumber>
    </submittedName>
</protein>
<dbReference type="InterPro" id="IPR015590">
    <property type="entry name" value="Aldehyde_DH_dom"/>
</dbReference>
<dbReference type="EC" id="1.2.1.79" evidence="4"/>
<evidence type="ECO:0000313" key="7">
    <source>
        <dbReference type="Proteomes" id="UP000526625"/>
    </source>
</evidence>
<evidence type="ECO:0000313" key="6">
    <source>
        <dbReference type="Proteomes" id="UP000471190"/>
    </source>
</evidence>
<dbReference type="Proteomes" id="UP000471190">
    <property type="component" value="Unassembled WGS sequence"/>
</dbReference>
<proteinExistence type="inferred from homology"/>
<dbReference type="EMBL" id="JAADZA010000009">
    <property type="protein sequence ID" value="NEV11496.1"/>
    <property type="molecule type" value="Genomic_DNA"/>
</dbReference>
<dbReference type="CDD" id="cd07103">
    <property type="entry name" value="ALDH_F5_SSADH_GabD"/>
    <property type="match status" value="1"/>
</dbReference>
<evidence type="ECO:0000256" key="2">
    <source>
        <dbReference type="ARBA" id="ARBA00023002"/>
    </source>
</evidence>
<dbReference type="EC" id="1.2.1.20" evidence="4"/>